<dbReference type="EMBL" id="NTRR01000050">
    <property type="protein sequence ID" value="PFE09468.1"/>
    <property type="molecule type" value="Genomic_DNA"/>
</dbReference>
<sequence length="238" mass="25953">MRKIKLKYLFICVASILIFTSFSINTFAEVWGNDTRTRVTGTTAEPNRAIVQLDGVLNKENNNEYICTGAMVGPKTLVTAAHCVINGTLTMTVSPGKNETKNPYGTAKIRQVHISPNYVTGRSSNDDWAVINIDKELGNKTGWFNYNTGLPPGDIAVTGYPIDKGGSQMWTGKGRIQRTSGNTVYHDVDTNGGQSGAPIHQNNVIYAIHGGATRSITLNHGARINQDVIDAINQMRQQ</sequence>
<dbReference type="PROSITE" id="PS00134">
    <property type="entry name" value="TRYPSIN_HIS"/>
    <property type="match status" value="1"/>
</dbReference>
<evidence type="ECO:0000256" key="4">
    <source>
        <dbReference type="ARBA" id="ARBA00022801"/>
    </source>
</evidence>
<organism evidence="9 10">
    <name type="scientific">Bacillus cereus</name>
    <dbReference type="NCBI Taxonomy" id="1396"/>
    <lineage>
        <taxon>Bacteria</taxon>
        <taxon>Bacillati</taxon>
        <taxon>Bacillota</taxon>
        <taxon>Bacilli</taxon>
        <taxon>Bacillales</taxon>
        <taxon>Bacillaceae</taxon>
        <taxon>Bacillus</taxon>
        <taxon>Bacillus cereus group</taxon>
    </lineage>
</organism>
<dbReference type="EC" id="3.4.21.-" evidence="7"/>
<feature type="active site" description="Charge relay system" evidence="6">
    <location>
        <position position="195"/>
    </location>
</feature>
<evidence type="ECO:0000256" key="6">
    <source>
        <dbReference type="PIRSR" id="PIRSR608256-1"/>
    </source>
</evidence>
<feature type="active site" description="Charge relay system" evidence="6">
    <location>
        <position position="82"/>
    </location>
</feature>
<protein>
    <recommendedName>
        <fullName evidence="7">Serine protease</fullName>
        <ecNumber evidence="7">3.4.21.-</ecNumber>
    </recommendedName>
</protein>
<keyword evidence="5 7" id="KW-0720">Serine protease</keyword>
<accession>A0A2A8ZT65</accession>
<keyword evidence="2 7" id="KW-0645">Protease</keyword>
<dbReference type="PANTHER" id="PTHR15462:SF8">
    <property type="entry name" value="SERINE PROTEASE"/>
    <property type="match status" value="1"/>
</dbReference>
<dbReference type="PRINTS" id="PR00839">
    <property type="entry name" value="V8PROTEASE"/>
</dbReference>
<evidence type="ECO:0000313" key="10">
    <source>
        <dbReference type="Proteomes" id="UP000220032"/>
    </source>
</evidence>
<dbReference type="PANTHER" id="PTHR15462">
    <property type="entry name" value="SERINE PROTEASE"/>
    <property type="match status" value="1"/>
</dbReference>
<evidence type="ECO:0000256" key="1">
    <source>
        <dbReference type="ARBA" id="ARBA00008764"/>
    </source>
</evidence>
<reference evidence="9 10" key="1">
    <citation type="submission" date="2017-09" db="EMBL/GenBank/DDBJ databases">
        <title>Large-scale bioinformatics analysis of Bacillus genomes uncovers conserved roles of natural products in bacterial physiology.</title>
        <authorList>
            <consortium name="Agbiome Team Llc"/>
            <person name="Bleich R.M."/>
            <person name="Grubbs K.J."/>
            <person name="Santa Maria K.C."/>
            <person name="Allen S.E."/>
            <person name="Farag S."/>
            <person name="Shank E.A."/>
            <person name="Bowers A."/>
        </authorList>
    </citation>
    <scope>NUCLEOTIDE SEQUENCE [LARGE SCALE GENOMIC DNA]</scope>
    <source>
        <strain evidence="9 10">AFS022681</strain>
    </source>
</reference>
<proteinExistence type="inferred from homology"/>
<dbReference type="InterPro" id="IPR018114">
    <property type="entry name" value="TRYPSIN_HIS"/>
</dbReference>
<keyword evidence="4 7" id="KW-0378">Hydrolase</keyword>
<dbReference type="Proteomes" id="UP000220032">
    <property type="component" value="Unassembled WGS sequence"/>
</dbReference>
<dbReference type="InterPro" id="IPR043504">
    <property type="entry name" value="Peptidase_S1_PA_chymotrypsin"/>
</dbReference>
<feature type="signal peptide" evidence="7">
    <location>
        <begin position="1"/>
        <end position="28"/>
    </location>
</feature>
<name>A0A2A8ZT65_BACCE</name>
<evidence type="ECO:0000256" key="2">
    <source>
        <dbReference type="ARBA" id="ARBA00022670"/>
    </source>
</evidence>
<dbReference type="GO" id="GO:0004252">
    <property type="term" value="F:serine-type endopeptidase activity"/>
    <property type="evidence" value="ECO:0007669"/>
    <property type="project" value="InterPro"/>
</dbReference>
<gene>
    <name evidence="9" type="ORF">CN307_26300</name>
</gene>
<evidence type="ECO:0000313" key="9">
    <source>
        <dbReference type="EMBL" id="PFE09468.1"/>
    </source>
</evidence>
<dbReference type="SUPFAM" id="SSF50494">
    <property type="entry name" value="Trypsin-like serine proteases"/>
    <property type="match status" value="1"/>
</dbReference>
<evidence type="ECO:0000259" key="8">
    <source>
        <dbReference type="Pfam" id="PF00089"/>
    </source>
</evidence>
<feature type="domain" description="Peptidase S1" evidence="8">
    <location>
        <begin position="59"/>
        <end position="210"/>
    </location>
</feature>
<comment type="caution">
    <text evidence="9">The sequence shown here is derived from an EMBL/GenBank/DDBJ whole genome shotgun (WGS) entry which is preliminary data.</text>
</comment>
<dbReference type="GO" id="GO:0006508">
    <property type="term" value="P:proteolysis"/>
    <property type="evidence" value="ECO:0007669"/>
    <property type="project" value="UniProtKB-KW"/>
</dbReference>
<keyword evidence="3 7" id="KW-0732">Signal</keyword>
<dbReference type="InterPro" id="IPR008256">
    <property type="entry name" value="Peptidase_S1B"/>
</dbReference>
<dbReference type="AlphaFoldDB" id="A0A2A8ZT65"/>
<comment type="similarity">
    <text evidence="1 7">Belongs to the peptidase S1B family.</text>
</comment>
<dbReference type="Pfam" id="PF00089">
    <property type="entry name" value="Trypsin"/>
    <property type="match status" value="1"/>
</dbReference>
<feature type="chain" id="PRO_5039751680" description="Serine protease" evidence="7">
    <location>
        <begin position="29"/>
        <end position="238"/>
    </location>
</feature>
<evidence type="ECO:0000256" key="3">
    <source>
        <dbReference type="ARBA" id="ARBA00022729"/>
    </source>
</evidence>
<evidence type="ECO:0000256" key="7">
    <source>
        <dbReference type="RuleBase" id="RU004296"/>
    </source>
</evidence>
<dbReference type="RefSeq" id="WP_098343677.1">
    <property type="nucleotide sequence ID" value="NZ_NTRR01000050.1"/>
</dbReference>
<dbReference type="InterPro" id="IPR001254">
    <property type="entry name" value="Trypsin_dom"/>
</dbReference>
<dbReference type="InterPro" id="IPR050966">
    <property type="entry name" value="Glutamyl_endopeptidase"/>
</dbReference>
<dbReference type="Gene3D" id="2.40.10.10">
    <property type="entry name" value="Trypsin-like serine proteases"/>
    <property type="match status" value="2"/>
</dbReference>
<feature type="active site" description="Charge relay system" evidence="6">
    <location>
        <position position="127"/>
    </location>
</feature>
<dbReference type="InterPro" id="IPR009003">
    <property type="entry name" value="Peptidase_S1_PA"/>
</dbReference>
<evidence type="ECO:0000256" key="5">
    <source>
        <dbReference type="ARBA" id="ARBA00022825"/>
    </source>
</evidence>